<dbReference type="Proteomes" id="UP000003438">
    <property type="component" value="Unassembled WGS sequence"/>
</dbReference>
<proteinExistence type="predicted"/>
<dbReference type="CAZy" id="GT56">
    <property type="family name" value="Glycosyltransferase Family 56"/>
</dbReference>
<dbReference type="EMBL" id="ACBY02000014">
    <property type="protein sequence ID" value="EFB77130.1"/>
    <property type="molecule type" value="Genomic_DNA"/>
</dbReference>
<organism evidence="1 2">
    <name type="scientific">Subdoligranulum variabile DSM 15176</name>
    <dbReference type="NCBI Taxonomy" id="411471"/>
    <lineage>
        <taxon>Bacteria</taxon>
        <taxon>Bacillati</taxon>
        <taxon>Bacillota</taxon>
        <taxon>Clostridia</taxon>
        <taxon>Eubacteriales</taxon>
        <taxon>Oscillospiraceae</taxon>
        <taxon>Subdoligranulum</taxon>
    </lineage>
</organism>
<reference evidence="1" key="1">
    <citation type="submission" date="2009-12" db="EMBL/GenBank/DDBJ databases">
        <authorList>
            <person name="Weinstock G."/>
            <person name="Sodergren E."/>
            <person name="Clifton S."/>
            <person name="Fulton L."/>
            <person name="Fulton B."/>
            <person name="Courtney L."/>
            <person name="Fronick C."/>
            <person name="Harrison M."/>
            <person name="Strong C."/>
            <person name="Farmer C."/>
            <person name="Delahaunty K."/>
            <person name="Markovic C."/>
            <person name="Hall O."/>
            <person name="Minx P."/>
            <person name="Tomlinson C."/>
            <person name="Mitreva M."/>
            <person name="Nelson J."/>
            <person name="Hou S."/>
            <person name="Wollam A."/>
            <person name="Pepin K.H."/>
            <person name="Johnson M."/>
            <person name="Bhonagiri V."/>
            <person name="Nash W.E."/>
            <person name="Warren W."/>
            <person name="Chinwalla A."/>
            <person name="Mardis E.R."/>
            <person name="Wilson R.K."/>
        </authorList>
    </citation>
    <scope>NUCLEOTIDE SEQUENCE [LARGE SCALE GENOMIC DNA]</scope>
    <source>
        <strain evidence="1">DSM 15176</strain>
    </source>
</reference>
<dbReference type="HOGENOM" id="CLU_1446952_0_0_9"/>
<name>D1PK32_9FIRM</name>
<dbReference type="STRING" id="411471.SUBVAR_04752"/>
<comment type="caution">
    <text evidence="1">The sequence shown here is derived from an EMBL/GenBank/DDBJ whole genome shotgun (WGS) entry which is preliminary data.</text>
</comment>
<evidence type="ECO:0000313" key="2">
    <source>
        <dbReference type="Proteomes" id="UP000003438"/>
    </source>
</evidence>
<accession>D1PK32</accession>
<gene>
    <name evidence="1" type="ORF">SUBVAR_04752</name>
</gene>
<sequence length="187" mass="22573">MKVIHVVHRDKFTKGYINFMKTQMARYEHCFIIQAEQKLDLVDQNNVFYVKSFEKTISNELLALMDESDAIIFSGIFNSIYLLKQLPRRLLKKTYLQFWGADFYSYSEFRSPIHIRYYLHRFMRKRLYNSCAGHIFLIQGEYKKYEAIFGKFDRNFVVSMPTDYVKEIVQEICELRQKKIKKTILIL</sequence>
<keyword evidence="2" id="KW-1185">Reference proteome</keyword>
<dbReference type="AlphaFoldDB" id="D1PK32"/>
<dbReference type="RefSeq" id="WP_007046168.1">
    <property type="nucleotide sequence ID" value="NZ_GG704769.1"/>
</dbReference>
<evidence type="ECO:0000313" key="1">
    <source>
        <dbReference type="EMBL" id="EFB77130.1"/>
    </source>
</evidence>
<protein>
    <submittedName>
        <fullName evidence="1">Uncharacterized protein</fullName>
    </submittedName>
</protein>